<dbReference type="Proteomes" id="UP000614490">
    <property type="component" value="Unassembled WGS sequence"/>
</dbReference>
<dbReference type="GO" id="GO:0046656">
    <property type="term" value="P:folic acid biosynthetic process"/>
    <property type="evidence" value="ECO:0007669"/>
    <property type="project" value="UniProtKB-KW"/>
</dbReference>
<accession>A0A931HY34</accession>
<gene>
    <name evidence="10" type="primary">folK</name>
    <name evidence="10" type="ORF">H0267_16580</name>
</gene>
<keyword evidence="5" id="KW-0547">Nucleotide-binding</keyword>
<dbReference type="GO" id="GO:0005524">
    <property type="term" value="F:ATP binding"/>
    <property type="evidence" value="ECO:0007669"/>
    <property type="project" value="UniProtKB-KW"/>
</dbReference>
<organism evidence="10 11">
    <name type="scientific">Halobacillus yeomjeoni</name>
    <dbReference type="NCBI Taxonomy" id="311194"/>
    <lineage>
        <taxon>Bacteria</taxon>
        <taxon>Bacillati</taxon>
        <taxon>Bacillota</taxon>
        <taxon>Bacilli</taxon>
        <taxon>Bacillales</taxon>
        <taxon>Bacillaceae</taxon>
        <taxon>Halobacillus</taxon>
    </lineage>
</organism>
<dbReference type="GO" id="GO:0003848">
    <property type="term" value="F:2-amino-4-hydroxy-6-hydroxymethyldihydropteridine diphosphokinase activity"/>
    <property type="evidence" value="ECO:0007669"/>
    <property type="project" value="UniProtKB-EC"/>
</dbReference>
<reference evidence="10 11" key="1">
    <citation type="journal article" date="2005" name="Int. J. Syst. Evol. Microbiol.">
        <title>Halobacillus yeomjeoni sp. nov., isolated from a marine solar saltern in Korea.</title>
        <authorList>
            <person name="Yoon J.H."/>
            <person name="Kang S.J."/>
            <person name="Lee C.H."/>
            <person name="Oh H.W."/>
            <person name="Oh T.K."/>
        </authorList>
    </citation>
    <scope>NUCLEOTIDE SEQUENCE [LARGE SCALE GENOMIC DNA]</scope>
    <source>
        <strain evidence="10 11">KCTC 3957</strain>
    </source>
</reference>
<dbReference type="SUPFAM" id="SSF55083">
    <property type="entry name" value="6-hydroxymethyl-7,8-dihydropterin pyrophosphokinase, HPPK"/>
    <property type="match status" value="1"/>
</dbReference>
<keyword evidence="8" id="KW-0289">Folate biosynthesis</keyword>
<comment type="pathway">
    <text evidence="2">Cofactor biosynthesis; tetrahydrofolate biosynthesis; 2-amino-4-hydroxy-6-hydroxymethyl-7,8-dihydropteridine diphosphate from 7,8-dihydroneopterin triphosphate: step 4/4.</text>
</comment>
<dbReference type="PANTHER" id="PTHR43071">
    <property type="entry name" value="2-AMINO-4-HYDROXY-6-HYDROXYMETHYLDIHYDROPTERIDINE PYROPHOSPHOKINASE"/>
    <property type="match status" value="1"/>
</dbReference>
<dbReference type="PANTHER" id="PTHR43071:SF1">
    <property type="entry name" value="2-AMINO-4-HYDROXY-6-HYDROXYMETHYLDIHYDROPTERIDINE PYROPHOSPHOKINASE"/>
    <property type="match status" value="1"/>
</dbReference>
<dbReference type="InterPro" id="IPR000550">
    <property type="entry name" value="Hppk"/>
</dbReference>
<evidence type="ECO:0000256" key="6">
    <source>
        <dbReference type="ARBA" id="ARBA00022777"/>
    </source>
</evidence>
<dbReference type="Gene3D" id="3.30.70.560">
    <property type="entry name" value="7,8-Dihydro-6-hydroxymethylpterin-pyrophosphokinase HPPK"/>
    <property type="match status" value="1"/>
</dbReference>
<evidence type="ECO:0000256" key="5">
    <source>
        <dbReference type="ARBA" id="ARBA00022741"/>
    </source>
</evidence>
<evidence type="ECO:0000256" key="2">
    <source>
        <dbReference type="ARBA" id="ARBA00005051"/>
    </source>
</evidence>
<protein>
    <recommendedName>
        <fullName evidence="3">2-amino-4-hydroxy-6-hydroxymethyldihydropteridine diphosphokinase</fullName>
        <ecNumber evidence="3">2.7.6.3</ecNumber>
    </recommendedName>
</protein>
<dbReference type="AlphaFoldDB" id="A0A931HY34"/>
<dbReference type="CDD" id="cd00483">
    <property type="entry name" value="HPPK"/>
    <property type="match status" value="1"/>
</dbReference>
<keyword evidence="6" id="KW-0418">Kinase</keyword>
<dbReference type="PROSITE" id="PS00794">
    <property type="entry name" value="HPPK"/>
    <property type="match status" value="1"/>
</dbReference>
<evidence type="ECO:0000256" key="8">
    <source>
        <dbReference type="ARBA" id="ARBA00022909"/>
    </source>
</evidence>
<dbReference type="GO" id="GO:0016301">
    <property type="term" value="F:kinase activity"/>
    <property type="evidence" value="ECO:0007669"/>
    <property type="project" value="UniProtKB-KW"/>
</dbReference>
<evidence type="ECO:0000256" key="3">
    <source>
        <dbReference type="ARBA" id="ARBA00013253"/>
    </source>
</evidence>
<proteinExistence type="predicted"/>
<keyword evidence="11" id="KW-1185">Reference proteome</keyword>
<sequence length="165" mass="18926">MNTVYIALGSNISRREDHLKHAIEMLDQQNELEVIQKSSIYETAPVGYTEQNDFLNMVIQISTTLSPFQLLNVCQSVEADLGRRRVVKWGPRTIDLDILLFNQENMETERLIIPHPSMQDRAFVMVPLAEIAPQVIIPGLNQTAQMIINELPEQDKSEIRVWGRI</sequence>
<comment type="catalytic activity">
    <reaction evidence="1">
        <text>6-hydroxymethyl-7,8-dihydropterin + ATP = (7,8-dihydropterin-6-yl)methyl diphosphate + AMP + H(+)</text>
        <dbReference type="Rhea" id="RHEA:11412"/>
        <dbReference type="ChEBI" id="CHEBI:15378"/>
        <dbReference type="ChEBI" id="CHEBI:30616"/>
        <dbReference type="ChEBI" id="CHEBI:44841"/>
        <dbReference type="ChEBI" id="CHEBI:72950"/>
        <dbReference type="ChEBI" id="CHEBI:456215"/>
        <dbReference type="EC" id="2.7.6.3"/>
    </reaction>
</comment>
<dbReference type="EMBL" id="JADZSC010000006">
    <property type="protein sequence ID" value="MBH0231815.1"/>
    <property type="molecule type" value="Genomic_DNA"/>
</dbReference>
<dbReference type="RefSeq" id="WP_197318449.1">
    <property type="nucleotide sequence ID" value="NZ_JADZSC010000006.1"/>
</dbReference>
<keyword evidence="4 10" id="KW-0808">Transferase</keyword>
<evidence type="ECO:0000256" key="7">
    <source>
        <dbReference type="ARBA" id="ARBA00022840"/>
    </source>
</evidence>
<name>A0A931HY34_9BACI</name>
<evidence type="ECO:0000313" key="11">
    <source>
        <dbReference type="Proteomes" id="UP000614490"/>
    </source>
</evidence>
<dbReference type="Pfam" id="PF01288">
    <property type="entry name" value="HPPK"/>
    <property type="match status" value="1"/>
</dbReference>
<dbReference type="EC" id="2.7.6.3" evidence="3"/>
<evidence type="ECO:0000313" key="10">
    <source>
        <dbReference type="EMBL" id="MBH0231815.1"/>
    </source>
</evidence>
<comment type="caution">
    <text evidence="10">The sequence shown here is derived from an EMBL/GenBank/DDBJ whole genome shotgun (WGS) entry which is preliminary data.</text>
</comment>
<evidence type="ECO:0000259" key="9">
    <source>
        <dbReference type="PROSITE" id="PS00794"/>
    </source>
</evidence>
<dbReference type="InterPro" id="IPR035907">
    <property type="entry name" value="Hppk_sf"/>
</dbReference>
<feature type="domain" description="7,8-dihydro-6-hydroxymethylpterin-pyrophosphokinase" evidence="9">
    <location>
        <begin position="88"/>
        <end position="99"/>
    </location>
</feature>
<dbReference type="NCBIfam" id="TIGR01498">
    <property type="entry name" value="folK"/>
    <property type="match status" value="1"/>
</dbReference>
<evidence type="ECO:0000256" key="1">
    <source>
        <dbReference type="ARBA" id="ARBA00000198"/>
    </source>
</evidence>
<keyword evidence="7" id="KW-0067">ATP-binding</keyword>
<evidence type="ECO:0000256" key="4">
    <source>
        <dbReference type="ARBA" id="ARBA00022679"/>
    </source>
</evidence>